<evidence type="ECO:0000313" key="3">
    <source>
        <dbReference type="Proteomes" id="UP001245285"/>
    </source>
</evidence>
<gene>
    <name evidence="2" type="ORF">RM545_07170</name>
</gene>
<dbReference type="Pfam" id="PF14376">
    <property type="entry name" value="Haem_bd"/>
    <property type="match status" value="1"/>
</dbReference>
<accession>A0ABU3CJE3</accession>
<organism evidence="2 3">
    <name type="scientific">Autumnicola lenta</name>
    <dbReference type="NCBI Taxonomy" id="3075593"/>
    <lineage>
        <taxon>Bacteria</taxon>
        <taxon>Pseudomonadati</taxon>
        <taxon>Bacteroidota</taxon>
        <taxon>Flavobacteriia</taxon>
        <taxon>Flavobacteriales</taxon>
        <taxon>Flavobacteriaceae</taxon>
        <taxon>Autumnicola</taxon>
    </lineage>
</organism>
<proteinExistence type="predicted"/>
<evidence type="ECO:0000313" key="2">
    <source>
        <dbReference type="EMBL" id="MDT0646464.1"/>
    </source>
</evidence>
<sequence>MKFLKIIGLVLLVAFVGIQFIPANRNQSDYISKSDFTEIYEVPENINTILQTSCYDCHSNYTNYPWYNKIQPFTWYLNDHIEEGKAELNFSEFGEYSSRRKSSKLRSISSQVEDGEMPLKSYTLMHWDAKLSDKEKEEFTAWMDSLAMEVR</sequence>
<evidence type="ECO:0000259" key="1">
    <source>
        <dbReference type="SMART" id="SM01235"/>
    </source>
</evidence>
<dbReference type="EMBL" id="JAVRHO010000008">
    <property type="protein sequence ID" value="MDT0646464.1"/>
    <property type="molecule type" value="Genomic_DNA"/>
</dbReference>
<protein>
    <submittedName>
        <fullName evidence="2">Heme-binding domain-containing protein</fullName>
    </submittedName>
</protein>
<reference evidence="2 3" key="1">
    <citation type="submission" date="2023-09" db="EMBL/GenBank/DDBJ databases">
        <authorList>
            <person name="Rey-Velasco X."/>
        </authorList>
    </citation>
    <scope>NUCLEOTIDE SEQUENCE [LARGE SCALE GENOMIC DNA]</scope>
    <source>
        <strain evidence="2 3">F260</strain>
    </source>
</reference>
<feature type="domain" description="Haem-binding" evidence="1">
    <location>
        <begin position="12"/>
        <end position="147"/>
    </location>
</feature>
<dbReference type="RefSeq" id="WP_311494634.1">
    <property type="nucleotide sequence ID" value="NZ_JAVRHO010000008.1"/>
</dbReference>
<keyword evidence="3" id="KW-1185">Reference proteome</keyword>
<comment type="caution">
    <text evidence="2">The sequence shown here is derived from an EMBL/GenBank/DDBJ whole genome shotgun (WGS) entry which is preliminary data.</text>
</comment>
<dbReference type="Proteomes" id="UP001245285">
    <property type="component" value="Unassembled WGS sequence"/>
</dbReference>
<dbReference type="InterPro" id="IPR025992">
    <property type="entry name" value="Haem-bd"/>
</dbReference>
<dbReference type="SMART" id="SM01235">
    <property type="entry name" value="Haem_bd"/>
    <property type="match status" value="1"/>
</dbReference>
<name>A0ABU3CJE3_9FLAO</name>